<dbReference type="Proteomes" id="UP000271974">
    <property type="component" value="Unassembled WGS sequence"/>
</dbReference>
<evidence type="ECO:0000313" key="3">
    <source>
        <dbReference type="Proteomes" id="UP000271974"/>
    </source>
</evidence>
<comment type="caution">
    <text evidence="2">The sequence shown here is derived from an EMBL/GenBank/DDBJ whole genome shotgun (WGS) entry which is preliminary data.</text>
</comment>
<keyword evidence="3" id="KW-1185">Reference proteome</keyword>
<organism evidence="2 3">
    <name type="scientific">Elysia chlorotica</name>
    <name type="common">Eastern emerald elysia</name>
    <name type="synonym">Sea slug</name>
    <dbReference type="NCBI Taxonomy" id="188477"/>
    <lineage>
        <taxon>Eukaryota</taxon>
        <taxon>Metazoa</taxon>
        <taxon>Spiralia</taxon>
        <taxon>Lophotrochozoa</taxon>
        <taxon>Mollusca</taxon>
        <taxon>Gastropoda</taxon>
        <taxon>Heterobranchia</taxon>
        <taxon>Euthyneura</taxon>
        <taxon>Panpulmonata</taxon>
        <taxon>Sacoglossa</taxon>
        <taxon>Placobranchoidea</taxon>
        <taxon>Plakobranchidae</taxon>
        <taxon>Elysia</taxon>
    </lineage>
</organism>
<feature type="region of interest" description="Disordered" evidence="1">
    <location>
        <begin position="225"/>
        <end position="262"/>
    </location>
</feature>
<dbReference type="OrthoDB" id="445152at2759"/>
<feature type="non-terminal residue" evidence="2">
    <location>
        <position position="262"/>
    </location>
</feature>
<evidence type="ECO:0000313" key="2">
    <source>
        <dbReference type="EMBL" id="RUS71072.1"/>
    </source>
</evidence>
<protein>
    <submittedName>
        <fullName evidence="2">Uncharacterized protein</fullName>
    </submittedName>
</protein>
<sequence length="262" mass="28019">MYEVPSVSINVSKASILMVSRVLSSWLSPSSPSSFYATRETRSAESYTTHRLVAGDSLLDDLFPVSGETTHQTFPMLELGLCGLEFKSCKSKLVDAFSGGLSSMHVLLYTPGIGGRMSAIPILYGPTDTSNICDTKFFTAASLEPSSVRSDCITATVQIPKHTSVSEAQALMLVDCQGLCVWLDPGLVAWFHYCPQPRPGHGSSADRPAVTLDLSLAQMTSPLNAVSQASVHSTSSPSHQGGHSRHQTSTSQPHVPPSPRQP</sequence>
<reference evidence="2 3" key="1">
    <citation type="submission" date="2019-01" db="EMBL/GenBank/DDBJ databases">
        <title>A draft genome assembly of the solar-powered sea slug Elysia chlorotica.</title>
        <authorList>
            <person name="Cai H."/>
            <person name="Li Q."/>
            <person name="Fang X."/>
            <person name="Li J."/>
            <person name="Curtis N.E."/>
            <person name="Altenburger A."/>
            <person name="Shibata T."/>
            <person name="Feng M."/>
            <person name="Maeda T."/>
            <person name="Schwartz J.A."/>
            <person name="Shigenobu S."/>
            <person name="Lundholm N."/>
            <person name="Nishiyama T."/>
            <person name="Yang H."/>
            <person name="Hasebe M."/>
            <person name="Li S."/>
            <person name="Pierce S.K."/>
            <person name="Wang J."/>
        </authorList>
    </citation>
    <scope>NUCLEOTIDE SEQUENCE [LARGE SCALE GENOMIC DNA]</scope>
    <source>
        <strain evidence="2">EC2010</strain>
        <tissue evidence="2">Whole organism of an adult</tissue>
    </source>
</reference>
<dbReference type="PANTHER" id="PTHR12517">
    <property type="entry name" value="VACUOLAR PROTEIN SORTING-ASSOCIATED PROTEIN 13B"/>
    <property type="match status" value="1"/>
</dbReference>
<dbReference type="AlphaFoldDB" id="A0A3S0Z7E1"/>
<accession>A0A3S0Z7E1</accession>
<gene>
    <name evidence="2" type="ORF">EGW08_021176</name>
</gene>
<dbReference type="PANTHER" id="PTHR12517:SF0">
    <property type="entry name" value="INTERMEMBRANE LIPID TRANSFER PROTEIN VPS13B"/>
    <property type="match status" value="1"/>
</dbReference>
<evidence type="ECO:0000256" key="1">
    <source>
        <dbReference type="SAM" id="MobiDB-lite"/>
    </source>
</evidence>
<dbReference type="STRING" id="188477.A0A3S0Z7E1"/>
<proteinExistence type="predicted"/>
<dbReference type="InterPro" id="IPR039782">
    <property type="entry name" value="VPS13B"/>
</dbReference>
<name>A0A3S0Z7E1_ELYCH</name>
<dbReference type="EMBL" id="RQTK01001278">
    <property type="protein sequence ID" value="RUS71072.1"/>
    <property type="molecule type" value="Genomic_DNA"/>
</dbReference>
<feature type="compositionally biased region" description="Polar residues" evidence="1">
    <location>
        <begin position="225"/>
        <end position="253"/>
    </location>
</feature>